<dbReference type="GeneID" id="54288330"/>
<proteinExistence type="predicted"/>
<dbReference type="Proteomes" id="UP000799778">
    <property type="component" value="Unassembled WGS sequence"/>
</dbReference>
<evidence type="ECO:0000313" key="1">
    <source>
        <dbReference type="EMBL" id="KAF2017609.1"/>
    </source>
</evidence>
<dbReference type="RefSeq" id="XP_033385948.1">
    <property type="nucleotide sequence ID" value="XM_033530933.1"/>
</dbReference>
<protein>
    <submittedName>
        <fullName evidence="1">Uncharacterized protein</fullName>
    </submittedName>
</protein>
<dbReference type="PANTHER" id="PTHR36142:SF2">
    <property type="entry name" value="METALLO-HYDROLASE_OXIDOREDUCTASE SUPERFAMILY PROTEIN"/>
    <property type="match status" value="1"/>
</dbReference>
<dbReference type="InterPro" id="IPR036866">
    <property type="entry name" value="RibonucZ/Hydroxyglut_hydro"/>
</dbReference>
<dbReference type="OrthoDB" id="9971601at2759"/>
<dbReference type="PANTHER" id="PTHR36142">
    <property type="entry name" value="METALLO-HYDROLASE/OXIDOREDUCTASE SUPERFAMILY PROTEIN"/>
    <property type="match status" value="1"/>
</dbReference>
<dbReference type="Gene3D" id="3.60.15.10">
    <property type="entry name" value="Ribonuclease Z/Hydroxyacylglutathione hydrolase-like"/>
    <property type="match status" value="1"/>
</dbReference>
<dbReference type="EMBL" id="ML978068">
    <property type="protein sequence ID" value="KAF2017609.1"/>
    <property type="molecule type" value="Genomic_DNA"/>
</dbReference>
<dbReference type="AlphaFoldDB" id="A0A6A5XXB4"/>
<evidence type="ECO:0000313" key="2">
    <source>
        <dbReference type="Proteomes" id="UP000799778"/>
    </source>
</evidence>
<sequence>MSAHNALPSNLDDSPDTQLHLEIRESIVRSLATRRPILHHLNADTSWLLQIPRPASATKHGSRIYYNILIDPWFVGGQSDVARWFSQQWHKEESAVKSVKEVDELCRQIEVLAGGIRHGGAPKGRGSLRGRSSFGRKSELGANAMDIDHFMEEKTLVDAVAISHEFTDHCHKETLLEVHPDVPVLATEQAAKLIQSFSHFRTVLTTPTFSPSNSDWRDHSLSPLPAWLSISRLTAASDALYYHSALLIAFSTHPFLPSTPARKRSSLLSIHGEEPSSEGMSGQDAAECVIYTPHGIQHQALEVDVSISAAQQLNLGAHNGLKAQRILRAKYWIATHDEIKVGGGLIGWFLRRKVWTVEDALKQARTEASAQGEDIDGSELENVHFEEVGNGESRVLE</sequence>
<accession>A0A6A5XXB4</accession>
<name>A0A6A5XXB4_9PLEO</name>
<reference evidence="1" key="1">
    <citation type="journal article" date="2020" name="Stud. Mycol.">
        <title>101 Dothideomycetes genomes: a test case for predicting lifestyles and emergence of pathogens.</title>
        <authorList>
            <person name="Haridas S."/>
            <person name="Albert R."/>
            <person name="Binder M."/>
            <person name="Bloem J."/>
            <person name="Labutti K."/>
            <person name="Salamov A."/>
            <person name="Andreopoulos B."/>
            <person name="Baker S."/>
            <person name="Barry K."/>
            <person name="Bills G."/>
            <person name="Bluhm B."/>
            <person name="Cannon C."/>
            <person name="Castanera R."/>
            <person name="Culley D."/>
            <person name="Daum C."/>
            <person name="Ezra D."/>
            <person name="Gonzalez J."/>
            <person name="Henrissat B."/>
            <person name="Kuo A."/>
            <person name="Liang C."/>
            <person name="Lipzen A."/>
            <person name="Lutzoni F."/>
            <person name="Magnuson J."/>
            <person name="Mondo S."/>
            <person name="Nolan M."/>
            <person name="Ohm R."/>
            <person name="Pangilinan J."/>
            <person name="Park H.-J."/>
            <person name="Ramirez L."/>
            <person name="Alfaro M."/>
            <person name="Sun H."/>
            <person name="Tritt A."/>
            <person name="Yoshinaga Y."/>
            <person name="Zwiers L.-H."/>
            <person name="Turgeon B."/>
            <person name="Goodwin S."/>
            <person name="Spatafora J."/>
            <person name="Crous P."/>
            <person name="Grigoriev I."/>
        </authorList>
    </citation>
    <scope>NUCLEOTIDE SEQUENCE</scope>
    <source>
        <strain evidence="1">CBS 175.79</strain>
    </source>
</reference>
<gene>
    <name evidence="1" type="ORF">BU24DRAFT_449249</name>
</gene>
<keyword evidence="2" id="KW-1185">Reference proteome</keyword>
<organism evidence="1 2">
    <name type="scientific">Aaosphaeria arxii CBS 175.79</name>
    <dbReference type="NCBI Taxonomy" id="1450172"/>
    <lineage>
        <taxon>Eukaryota</taxon>
        <taxon>Fungi</taxon>
        <taxon>Dikarya</taxon>
        <taxon>Ascomycota</taxon>
        <taxon>Pezizomycotina</taxon>
        <taxon>Dothideomycetes</taxon>
        <taxon>Pleosporomycetidae</taxon>
        <taxon>Pleosporales</taxon>
        <taxon>Pleosporales incertae sedis</taxon>
        <taxon>Aaosphaeria</taxon>
    </lineage>
</organism>